<reference evidence="4" key="2">
    <citation type="journal article" date="2021" name="Microbiome">
        <title>Successional dynamics and alternative stable states in a saline activated sludge microbial community over 9 years.</title>
        <authorList>
            <person name="Wang Y."/>
            <person name="Ye J."/>
            <person name="Ju F."/>
            <person name="Liu L."/>
            <person name="Boyd J.A."/>
            <person name="Deng Y."/>
            <person name="Parks D.H."/>
            <person name="Jiang X."/>
            <person name="Yin X."/>
            <person name="Woodcroft B.J."/>
            <person name="Tyson G.W."/>
            <person name="Hugenholtz P."/>
            <person name="Polz M.F."/>
            <person name="Zhang T."/>
        </authorList>
    </citation>
    <scope>NUCLEOTIDE SEQUENCE</scope>
    <source>
        <strain evidence="4">HKST-UBA17</strain>
    </source>
</reference>
<dbReference type="SUPFAM" id="SSF63817">
    <property type="entry name" value="Sortase"/>
    <property type="match status" value="1"/>
</dbReference>
<organism evidence="4 5">
    <name type="scientific">Candidatus Dojkabacteria bacterium</name>
    <dbReference type="NCBI Taxonomy" id="2099670"/>
    <lineage>
        <taxon>Bacteria</taxon>
        <taxon>Candidatus Dojkabacteria</taxon>
    </lineage>
</organism>
<feature type="domain" description="Cyclic nucleotide-binding" evidence="3">
    <location>
        <begin position="170"/>
        <end position="231"/>
    </location>
</feature>
<reference evidence="4" key="1">
    <citation type="submission" date="2020-04" db="EMBL/GenBank/DDBJ databases">
        <authorList>
            <person name="Zhang T."/>
        </authorList>
    </citation>
    <scope>NUCLEOTIDE SEQUENCE</scope>
    <source>
        <strain evidence="4">HKST-UBA17</strain>
    </source>
</reference>
<keyword evidence="2" id="KW-1133">Transmembrane helix</keyword>
<dbReference type="Proteomes" id="UP000741282">
    <property type="component" value="Unassembled WGS sequence"/>
</dbReference>
<comment type="caution">
    <text evidence="4">The sequence shown here is derived from an EMBL/GenBank/DDBJ whole genome shotgun (WGS) entry which is preliminary data.</text>
</comment>
<dbReference type="NCBIfam" id="TIGR01076">
    <property type="entry name" value="sortase_fam"/>
    <property type="match status" value="1"/>
</dbReference>
<gene>
    <name evidence="4" type="ORF">KC685_03320</name>
</gene>
<dbReference type="GO" id="GO:0016787">
    <property type="term" value="F:hydrolase activity"/>
    <property type="evidence" value="ECO:0007669"/>
    <property type="project" value="UniProtKB-KW"/>
</dbReference>
<dbReference type="EMBL" id="JAGQLN010000011">
    <property type="protein sequence ID" value="MCA9376922.1"/>
    <property type="molecule type" value="Genomic_DNA"/>
</dbReference>
<dbReference type="PROSITE" id="PS50042">
    <property type="entry name" value="CNMP_BINDING_3"/>
    <property type="match status" value="1"/>
</dbReference>
<dbReference type="Gene3D" id="2.40.260.10">
    <property type="entry name" value="Sortase"/>
    <property type="match status" value="1"/>
</dbReference>
<keyword evidence="1" id="KW-0378">Hydrolase</keyword>
<protein>
    <submittedName>
        <fullName evidence="4">Sortase</fullName>
    </submittedName>
</protein>
<name>A0A955KWR0_9BACT</name>
<keyword evidence="2" id="KW-0812">Transmembrane</keyword>
<feature type="transmembrane region" description="Helical" evidence="2">
    <location>
        <begin position="25"/>
        <end position="47"/>
    </location>
</feature>
<dbReference type="Pfam" id="PF04203">
    <property type="entry name" value="Sortase"/>
    <property type="match status" value="1"/>
</dbReference>
<dbReference type="InterPro" id="IPR023365">
    <property type="entry name" value="Sortase_dom-sf"/>
</dbReference>
<dbReference type="InterPro" id="IPR000595">
    <property type="entry name" value="cNMP-bd_dom"/>
</dbReference>
<accession>A0A955KWR0</accession>
<evidence type="ECO:0000313" key="4">
    <source>
        <dbReference type="EMBL" id="MCA9376922.1"/>
    </source>
</evidence>
<dbReference type="AlphaFoldDB" id="A0A955KWR0"/>
<evidence type="ECO:0000256" key="2">
    <source>
        <dbReference type="SAM" id="Phobius"/>
    </source>
</evidence>
<proteinExistence type="predicted"/>
<dbReference type="InterPro" id="IPR005754">
    <property type="entry name" value="Sortase"/>
</dbReference>
<evidence type="ECO:0000256" key="1">
    <source>
        <dbReference type="ARBA" id="ARBA00022801"/>
    </source>
</evidence>
<evidence type="ECO:0000259" key="3">
    <source>
        <dbReference type="PROSITE" id="PS50042"/>
    </source>
</evidence>
<sequence length="231" mass="25980">MSGDSVHKISDTILNKLRVYSRARVIAITLVTLGVLILLYLFLPLLIAKIDYLTSTDENRVVEERVDTVWSENRGSAVPNITLIEDLFPDKEFSIIIPKIDARSRVIADVDPFDQVAYTVALNNGIAHAKGTAYPDQIGNTFLFAHSALNFYDLVKQNVNFFLLTELVKGDEIYIMYKGEMSKYIVEKNIKVDPEEIGYLTTGSDHGKLTLMTCWPAGTDFKRVIVEATKQ</sequence>
<evidence type="ECO:0000313" key="5">
    <source>
        <dbReference type="Proteomes" id="UP000741282"/>
    </source>
</evidence>
<keyword evidence="2" id="KW-0472">Membrane</keyword>